<keyword evidence="3" id="KW-1185">Reference proteome</keyword>
<evidence type="ECO:0000313" key="2">
    <source>
        <dbReference type="EMBL" id="EPF71151.1"/>
    </source>
</evidence>
<protein>
    <submittedName>
        <fullName evidence="2">Uncharacterized protein</fullName>
    </submittedName>
</protein>
<dbReference type="AlphaFoldDB" id="A0A829HBU3"/>
<dbReference type="EMBL" id="ATGG01000052">
    <property type="protein sequence ID" value="EPF71151.1"/>
    <property type="molecule type" value="Genomic_DNA"/>
</dbReference>
<accession>A0A829HBU3</accession>
<dbReference type="Proteomes" id="UP000014523">
    <property type="component" value="Unassembled WGS sequence"/>
</dbReference>
<proteinExistence type="predicted"/>
<feature type="region of interest" description="Disordered" evidence="1">
    <location>
        <begin position="68"/>
        <end position="88"/>
    </location>
</feature>
<gene>
    <name evidence="2" type="ORF">F957_03879</name>
</gene>
<feature type="compositionally biased region" description="Polar residues" evidence="1">
    <location>
        <begin position="78"/>
        <end position="88"/>
    </location>
</feature>
<organism evidence="2 3">
    <name type="scientific">Acinetobacter gyllenbergii CIP 110306 = MTCC 11365</name>
    <dbReference type="NCBI Taxonomy" id="1217657"/>
    <lineage>
        <taxon>Bacteria</taxon>
        <taxon>Pseudomonadati</taxon>
        <taxon>Pseudomonadota</taxon>
        <taxon>Gammaproteobacteria</taxon>
        <taxon>Moraxellales</taxon>
        <taxon>Moraxellaceae</taxon>
        <taxon>Acinetobacter</taxon>
    </lineage>
</organism>
<sequence>MPPVWLWYQGCTISQTKDFCYFSSLKSKRMPTQNTSDPLLIYEAMQTLKLKLFKLCFALNSVKSASYLGRLQNPPTPHSTQSPDDTAQ</sequence>
<reference evidence="2 3" key="1">
    <citation type="submission" date="2013-06" db="EMBL/GenBank/DDBJ databases">
        <title>The Genome Sequence of Acinetobacter gyllenbergii CIP 110306.</title>
        <authorList>
            <consortium name="The Broad Institute Genome Sequencing Platform"/>
            <consortium name="The Broad Institute Genome Sequencing Center for Infectious Disease"/>
            <person name="Cerqueira G."/>
            <person name="Feldgarden M."/>
            <person name="Courvalin P."/>
            <person name="Perichon B."/>
            <person name="Grillot-Courvalin C."/>
            <person name="Clermont D."/>
            <person name="Rocha E."/>
            <person name="Yoon E.-J."/>
            <person name="Nemec A."/>
            <person name="Young S.K."/>
            <person name="Zeng Q."/>
            <person name="Gargeya S."/>
            <person name="Fitzgerald M."/>
            <person name="Abouelleil A."/>
            <person name="Alvarado L."/>
            <person name="Berlin A.M."/>
            <person name="Chapman S.B."/>
            <person name="Dewar J."/>
            <person name="Goldberg J."/>
            <person name="Griggs A."/>
            <person name="Gujja S."/>
            <person name="Hansen M."/>
            <person name="Howarth C."/>
            <person name="Imamovic A."/>
            <person name="Larimer J."/>
            <person name="McCowan C."/>
            <person name="Murphy C."/>
            <person name="Pearson M."/>
            <person name="Priest M."/>
            <person name="Roberts A."/>
            <person name="Saif S."/>
            <person name="Shea T."/>
            <person name="Sykes S."/>
            <person name="Wortman J."/>
            <person name="Nusbaum C."/>
            <person name="Birren B."/>
        </authorList>
    </citation>
    <scope>NUCLEOTIDE SEQUENCE [LARGE SCALE GENOMIC DNA]</scope>
    <source>
        <strain evidence="2 3">CIP 110306</strain>
    </source>
</reference>
<evidence type="ECO:0000313" key="3">
    <source>
        <dbReference type="Proteomes" id="UP000014523"/>
    </source>
</evidence>
<evidence type="ECO:0000256" key="1">
    <source>
        <dbReference type="SAM" id="MobiDB-lite"/>
    </source>
</evidence>
<comment type="caution">
    <text evidence="2">The sequence shown here is derived from an EMBL/GenBank/DDBJ whole genome shotgun (WGS) entry which is preliminary data.</text>
</comment>
<name>A0A829HBU3_9GAMM</name>